<dbReference type="GO" id="GO:0005524">
    <property type="term" value="F:ATP binding"/>
    <property type="evidence" value="ECO:0007669"/>
    <property type="project" value="UniProtKB-KW"/>
</dbReference>
<dbReference type="GO" id="GO:0004672">
    <property type="term" value="F:protein kinase activity"/>
    <property type="evidence" value="ECO:0007669"/>
    <property type="project" value="InterPro"/>
</dbReference>
<dbReference type="PROSITE" id="PS00108">
    <property type="entry name" value="PROTEIN_KINASE_ST"/>
    <property type="match status" value="1"/>
</dbReference>
<dbReference type="PANTHER" id="PTHR47989">
    <property type="entry name" value="OS01G0750732 PROTEIN"/>
    <property type="match status" value="1"/>
</dbReference>
<protein>
    <submittedName>
        <fullName evidence="6">Probable serine/threonine-protein kinase PBL21</fullName>
    </submittedName>
</protein>
<feature type="compositionally biased region" description="Low complexity" evidence="3">
    <location>
        <begin position="31"/>
        <end position="45"/>
    </location>
</feature>
<keyword evidence="2" id="KW-0067">ATP-binding</keyword>
<dbReference type="InParanoid" id="A0A6I9QX81"/>
<evidence type="ECO:0000256" key="2">
    <source>
        <dbReference type="ARBA" id="ARBA00022840"/>
    </source>
</evidence>
<dbReference type="FunFam" id="1.10.510.10:FF:000284">
    <property type="entry name" value="Putative receptor-like serine/threonine-protein kinase"/>
    <property type="match status" value="1"/>
</dbReference>
<dbReference type="RefSeq" id="XP_010916502.1">
    <property type="nucleotide sequence ID" value="XM_010918200.3"/>
</dbReference>
<keyword evidence="5" id="KW-1185">Reference proteome</keyword>
<feature type="region of interest" description="Disordered" evidence="3">
    <location>
        <begin position="20"/>
        <end position="45"/>
    </location>
</feature>
<dbReference type="OrthoDB" id="4062651at2759"/>
<evidence type="ECO:0000259" key="4">
    <source>
        <dbReference type="PROSITE" id="PS50011"/>
    </source>
</evidence>
<feature type="domain" description="Protein kinase" evidence="4">
    <location>
        <begin position="199"/>
        <end position="489"/>
    </location>
</feature>
<dbReference type="InterPro" id="IPR011009">
    <property type="entry name" value="Kinase-like_dom_sf"/>
</dbReference>
<dbReference type="SMART" id="SM00220">
    <property type="entry name" value="S_TKc"/>
    <property type="match status" value="1"/>
</dbReference>
<dbReference type="KEGG" id="egu:105041293"/>
<dbReference type="AlphaFoldDB" id="A0A6I9QX81"/>
<dbReference type="InterPro" id="IPR000719">
    <property type="entry name" value="Prot_kinase_dom"/>
</dbReference>
<reference evidence="6" key="1">
    <citation type="submission" date="2025-08" db="UniProtKB">
        <authorList>
            <consortium name="RefSeq"/>
        </authorList>
    </citation>
    <scope>IDENTIFICATION</scope>
</reference>
<organism evidence="5 6">
    <name type="scientific">Elaeis guineensis var. tenera</name>
    <name type="common">Oil palm</name>
    <dbReference type="NCBI Taxonomy" id="51953"/>
    <lineage>
        <taxon>Eukaryota</taxon>
        <taxon>Viridiplantae</taxon>
        <taxon>Streptophyta</taxon>
        <taxon>Embryophyta</taxon>
        <taxon>Tracheophyta</taxon>
        <taxon>Spermatophyta</taxon>
        <taxon>Magnoliopsida</taxon>
        <taxon>Liliopsida</taxon>
        <taxon>Arecaceae</taxon>
        <taxon>Arecoideae</taxon>
        <taxon>Cocoseae</taxon>
        <taxon>Elaeidinae</taxon>
        <taxon>Elaeis</taxon>
    </lineage>
</organism>
<proteinExistence type="predicted"/>
<dbReference type="PROSITE" id="PS50011">
    <property type="entry name" value="PROTEIN_KINASE_DOM"/>
    <property type="match status" value="1"/>
</dbReference>
<dbReference type="Pfam" id="PF00069">
    <property type="entry name" value="Pkinase"/>
    <property type="match status" value="1"/>
</dbReference>
<dbReference type="GeneID" id="105041293"/>
<evidence type="ECO:0000256" key="3">
    <source>
        <dbReference type="SAM" id="MobiDB-lite"/>
    </source>
</evidence>
<dbReference type="InterPro" id="IPR008271">
    <property type="entry name" value="Ser/Thr_kinase_AS"/>
</dbReference>
<sequence length="532" mass="58263">MGCTQSIICGGGSIESVDVNNSRKHGRRGGEAAASALSRASPSPSPELVNVRASCRKMAWSLQLMLSRASAIRRRRRRRRGEMDDECGGSENNKLWLLADTPAEAEAEAEAESDPQSVHSSFRFSFGSQAEAASELCGAATTVLLLVNLEGEGEGMGDTPARERQQWQRLESLERSISPVAGALVRFGYAEIRSATGGFARGRELGRGALSRVYKGRIGVGRRAVAIKRVEGQDRESAKAFCRELMIASSLHNYNIVPLLGFCVDKEGLFLVYKYVSGGSLDHHLHCQEKGRRKVLPWEVRYKVAMGVARAVEYLHYGADKCVVHRDIKPSNILLSSNKTPKLCDFGLATWIHGPSLPFLCKSVKGTFGYLAPEYFQHGKLSDKTDVYAFGVLLLELITGRKAIDRSRPQGEENLVLWAKPLLQQGEGPVEKLVDPGLKPSSYRWNEMSRMIRAATACVNSDESGRPSIDQVIGMLQGEDTCGDWSIFTGSGCLAGYGSQSHDPLEKSDMRGHLALAMLGVSDTEEDDLYCR</sequence>
<dbReference type="Gene3D" id="3.30.200.20">
    <property type="entry name" value="Phosphorylase Kinase, domain 1"/>
    <property type="match status" value="1"/>
</dbReference>
<accession>A0A6I9QX81</accession>
<keyword evidence="1" id="KW-0547">Nucleotide-binding</keyword>
<keyword evidence="6" id="KW-0808">Transferase</keyword>
<evidence type="ECO:0000256" key="1">
    <source>
        <dbReference type="ARBA" id="ARBA00022741"/>
    </source>
</evidence>
<gene>
    <name evidence="6" type="primary">LOC105041293</name>
</gene>
<dbReference type="Proteomes" id="UP000504607">
    <property type="component" value="Chromosome 3"/>
</dbReference>
<dbReference type="Gene3D" id="1.10.510.10">
    <property type="entry name" value="Transferase(Phosphotransferase) domain 1"/>
    <property type="match status" value="1"/>
</dbReference>
<dbReference type="PANTHER" id="PTHR47989:SF33">
    <property type="entry name" value="SERINE_THREONINE-PROTEIN KINASE PBL7-RELATED"/>
    <property type="match status" value="1"/>
</dbReference>
<evidence type="ECO:0000313" key="6">
    <source>
        <dbReference type="RefSeq" id="XP_010916502.1"/>
    </source>
</evidence>
<dbReference type="SUPFAM" id="SSF56112">
    <property type="entry name" value="Protein kinase-like (PK-like)"/>
    <property type="match status" value="1"/>
</dbReference>
<name>A0A6I9QX81_ELAGV</name>
<evidence type="ECO:0000313" key="5">
    <source>
        <dbReference type="Proteomes" id="UP000504607"/>
    </source>
</evidence>
<keyword evidence="6" id="KW-0418">Kinase</keyword>